<evidence type="ECO:0000313" key="3">
    <source>
        <dbReference type="Proteomes" id="UP001279734"/>
    </source>
</evidence>
<feature type="transmembrane region" description="Helical" evidence="1">
    <location>
        <begin position="48"/>
        <end position="70"/>
    </location>
</feature>
<evidence type="ECO:0000256" key="1">
    <source>
        <dbReference type="SAM" id="Phobius"/>
    </source>
</evidence>
<dbReference type="AlphaFoldDB" id="A0AAD3S7S8"/>
<gene>
    <name evidence="2" type="ORF">Nepgr_007922</name>
</gene>
<feature type="transmembrane region" description="Helical" evidence="1">
    <location>
        <begin position="20"/>
        <end position="41"/>
    </location>
</feature>
<dbReference type="EMBL" id="BSYO01000006">
    <property type="protein sequence ID" value="GMH06082.1"/>
    <property type="molecule type" value="Genomic_DNA"/>
</dbReference>
<keyword evidence="1" id="KW-0472">Membrane</keyword>
<organism evidence="2 3">
    <name type="scientific">Nepenthes gracilis</name>
    <name type="common">Slender pitcher plant</name>
    <dbReference type="NCBI Taxonomy" id="150966"/>
    <lineage>
        <taxon>Eukaryota</taxon>
        <taxon>Viridiplantae</taxon>
        <taxon>Streptophyta</taxon>
        <taxon>Embryophyta</taxon>
        <taxon>Tracheophyta</taxon>
        <taxon>Spermatophyta</taxon>
        <taxon>Magnoliopsida</taxon>
        <taxon>eudicotyledons</taxon>
        <taxon>Gunneridae</taxon>
        <taxon>Pentapetalae</taxon>
        <taxon>Caryophyllales</taxon>
        <taxon>Nepenthaceae</taxon>
        <taxon>Nepenthes</taxon>
    </lineage>
</organism>
<proteinExistence type="predicted"/>
<comment type="caution">
    <text evidence="2">The sequence shown here is derived from an EMBL/GenBank/DDBJ whole genome shotgun (WGS) entry which is preliminary data.</text>
</comment>
<sequence>MVYFYPVGFHGRLVDTMMLISIHEAYGCGWGYMLVMLWSGLLASRSVLVLAVCPLAWLPVQIGFHCYAGVNSLGG</sequence>
<protein>
    <submittedName>
        <fullName evidence="2">Uncharacterized protein</fullName>
    </submittedName>
</protein>
<keyword evidence="3" id="KW-1185">Reference proteome</keyword>
<dbReference type="Proteomes" id="UP001279734">
    <property type="component" value="Unassembled WGS sequence"/>
</dbReference>
<name>A0AAD3S7S8_NEPGR</name>
<keyword evidence="1" id="KW-0812">Transmembrane</keyword>
<evidence type="ECO:0000313" key="2">
    <source>
        <dbReference type="EMBL" id="GMH06082.1"/>
    </source>
</evidence>
<reference evidence="2" key="1">
    <citation type="submission" date="2023-05" db="EMBL/GenBank/DDBJ databases">
        <title>Nepenthes gracilis genome sequencing.</title>
        <authorList>
            <person name="Fukushima K."/>
        </authorList>
    </citation>
    <scope>NUCLEOTIDE SEQUENCE</scope>
    <source>
        <strain evidence="2">SING2019-196</strain>
    </source>
</reference>
<accession>A0AAD3S7S8</accession>
<keyword evidence="1" id="KW-1133">Transmembrane helix</keyword>